<protein>
    <submittedName>
        <fullName evidence="1">Uncharacterized protein</fullName>
    </submittedName>
</protein>
<evidence type="ECO:0000313" key="1">
    <source>
        <dbReference type="EMBL" id="JAI07050.1"/>
    </source>
</evidence>
<dbReference type="EMBL" id="GBXM01001528">
    <property type="protein sequence ID" value="JAI07050.1"/>
    <property type="molecule type" value="Transcribed_RNA"/>
</dbReference>
<dbReference type="AlphaFoldDB" id="A0A0E9XWK8"/>
<organism evidence="1">
    <name type="scientific">Anguilla anguilla</name>
    <name type="common">European freshwater eel</name>
    <name type="synonym">Muraena anguilla</name>
    <dbReference type="NCBI Taxonomy" id="7936"/>
    <lineage>
        <taxon>Eukaryota</taxon>
        <taxon>Metazoa</taxon>
        <taxon>Chordata</taxon>
        <taxon>Craniata</taxon>
        <taxon>Vertebrata</taxon>
        <taxon>Euteleostomi</taxon>
        <taxon>Actinopterygii</taxon>
        <taxon>Neopterygii</taxon>
        <taxon>Teleostei</taxon>
        <taxon>Anguilliformes</taxon>
        <taxon>Anguillidae</taxon>
        <taxon>Anguilla</taxon>
    </lineage>
</organism>
<proteinExistence type="predicted"/>
<sequence length="27" mass="3117">MKNGFLNSQISTIEWLTLICWHHGATD</sequence>
<reference evidence="1" key="1">
    <citation type="submission" date="2014-11" db="EMBL/GenBank/DDBJ databases">
        <authorList>
            <person name="Amaro Gonzalez C."/>
        </authorList>
    </citation>
    <scope>NUCLEOTIDE SEQUENCE</scope>
</reference>
<name>A0A0E9XWK8_ANGAN</name>
<accession>A0A0E9XWK8</accession>
<reference evidence="1" key="2">
    <citation type="journal article" date="2015" name="Fish Shellfish Immunol.">
        <title>Early steps in the European eel (Anguilla anguilla)-Vibrio vulnificus interaction in the gills: Role of the RtxA13 toxin.</title>
        <authorList>
            <person name="Callol A."/>
            <person name="Pajuelo D."/>
            <person name="Ebbesson L."/>
            <person name="Teles M."/>
            <person name="MacKenzie S."/>
            <person name="Amaro C."/>
        </authorList>
    </citation>
    <scope>NUCLEOTIDE SEQUENCE</scope>
</reference>